<protein>
    <recommendedName>
        <fullName evidence="1">Glutathione S-transferase C-terminal domain-containing protein</fullName>
    </recommendedName>
</protein>
<dbReference type="AlphaFoldDB" id="A0A370U3B2"/>
<evidence type="ECO:0000259" key="1">
    <source>
        <dbReference type="Pfam" id="PF14497"/>
    </source>
</evidence>
<name>A0A370U3B2_9HELO</name>
<dbReference type="STRING" id="2656787.A0A370U3B2"/>
<proteinExistence type="predicted"/>
<organism evidence="2 3">
    <name type="scientific">Venustampulla echinocandica</name>
    <dbReference type="NCBI Taxonomy" id="2656787"/>
    <lineage>
        <taxon>Eukaryota</taxon>
        <taxon>Fungi</taxon>
        <taxon>Dikarya</taxon>
        <taxon>Ascomycota</taxon>
        <taxon>Pezizomycotina</taxon>
        <taxon>Leotiomycetes</taxon>
        <taxon>Helotiales</taxon>
        <taxon>Pleuroascaceae</taxon>
        <taxon>Venustampulla</taxon>
    </lineage>
</organism>
<dbReference type="Pfam" id="PF14497">
    <property type="entry name" value="GST_C_3"/>
    <property type="match status" value="1"/>
</dbReference>
<keyword evidence="3" id="KW-1185">Reference proteome</keyword>
<feature type="domain" description="Glutathione S-transferase C-terminal" evidence="1">
    <location>
        <begin position="133"/>
        <end position="218"/>
    </location>
</feature>
<dbReference type="InterPro" id="IPR036282">
    <property type="entry name" value="Glutathione-S-Trfase_C_sf"/>
</dbReference>
<accession>A0A370U3B2</accession>
<dbReference type="SUPFAM" id="SSF47616">
    <property type="entry name" value="GST C-terminal domain-like"/>
    <property type="match status" value="1"/>
</dbReference>
<dbReference type="Gene3D" id="1.20.1050.10">
    <property type="match status" value="1"/>
</dbReference>
<evidence type="ECO:0000313" key="3">
    <source>
        <dbReference type="Proteomes" id="UP000254866"/>
    </source>
</evidence>
<dbReference type="Proteomes" id="UP000254866">
    <property type="component" value="Unassembled WGS sequence"/>
</dbReference>
<dbReference type="InterPro" id="IPR004046">
    <property type="entry name" value="GST_C"/>
</dbReference>
<dbReference type="EMBL" id="NPIC01000001">
    <property type="protein sequence ID" value="RDL42276.1"/>
    <property type="molecule type" value="Genomic_DNA"/>
</dbReference>
<dbReference type="RefSeq" id="XP_031874932.1">
    <property type="nucleotide sequence ID" value="XM_032010878.1"/>
</dbReference>
<gene>
    <name evidence="2" type="ORF">BP5553_02255</name>
</gene>
<comment type="caution">
    <text evidence="2">The sequence shown here is derived from an EMBL/GenBank/DDBJ whole genome shotgun (WGS) entry which is preliminary data.</text>
</comment>
<sequence length="275" mass="31205">MPQELFVIHGGLYPQRLLLYLSEKRLLNSPDLKITTCTMSGLKMVAPGKPPGTLPILVTGPDEHIKQSIAIMEYFEDVCDNPESRFQQAAPSMRGKTPEERARTREIVLLAEEATTYFSTAAHKGNAMFALMEEQDPKSSRLAMESCRKTLKVLEEYYQDDRRFEGPKNTTDSEGSGVTIGDCVLFSLLQFSKRFYERDLVEKLHNLRKFYEGFAERESAQVKEEVYPDDTRALASHWIPESESLPQKLKEGLKVTGLYLSVCGSLVVRLVGWKK</sequence>
<dbReference type="OrthoDB" id="3587182at2759"/>
<dbReference type="Gene3D" id="3.40.30.10">
    <property type="entry name" value="Glutaredoxin"/>
    <property type="match status" value="1"/>
</dbReference>
<dbReference type="GeneID" id="43595104"/>
<reference evidence="2 3" key="1">
    <citation type="journal article" date="2018" name="IMA Fungus">
        <title>IMA Genome-F 9: Draft genome sequence of Annulohypoxylon stygium, Aspergillus mulundensis, Berkeleyomyces basicola (syn. Thielaviopsis basicola), Ceratocystis smalleyi, two Cercospora beticola strains, Coleophoma cylindrospora, Fusarium fracticaudum, Phialophora cf. hyalina, and Morchella septimelata.</title>
        <authorList>
            <person name="Wingfield B.D."/>
            <person name="Bills G.F."/>
            <person name="Dong Y."/>
            <person name="Huang W."/>
            <person name="Nel W.J."/>
            <person name="Swalarsk-Parry B.S."/>
            <person name="Vaghefi N."/>
            <person name="Wilken P.M."/>
            <person name="An Z."/>
            <person name="de Beer Z.W."/>
            <person name="De Vos L."/>
            <person name="Chen L."/>
            <person name="Duong T.A."/>
            <person name="Gao Y."/>
            <person name="Hammerbacher A."/>
            <person name="Kikkert J.R."/>
            <person name="Li Y."/>
            <person name="Li H."/>
            <person name="Li K."/>
            <person name="Li Q."/>
            <person name="Liu X."/>
            <person name="Ma X."/>
            <person name="Naidoo K."/>
            <person name="Pethybridge S.J."/>
            <person name="Sun J."/>
            <person name="Steenkamp E.T."/>
            <person name="van der Nest M.A."/>
            <person name="van Wyk S."/>
            <person name="Wingfield M.J."/>
            <person name="Xiong C."/>
            <person name="Yue Q."/>
            <person name="Zhang X."/>
        </authorList>
    </citation>
    <scope>NUCLEOTIDE SEQUENCE [LARGE SCALE GENOMIC DNA]</scope>
    <source>
        <strain evidence="2 3">BP 5553</strain>
    </source>
</reference>
<evidence type="ECO:0000313" key="2">
    <source>
        <dbReference type="EMBL" id="RDL42276.1"/>
    </source>
</evidence>